<dbReference type="InterPro" id="IPR043538">
    <property type="entry name" value="XYLT"/>
</dbReference>
<evidence type="ECO:0000313" key="15">
    <source>
        <dbReference type="EMBL" id="MVZ96466.1"/>
    </source>
</evidence>
<dbReference type="GO" id="GO:0030158">
    <property type="term" value="F:protein xylosyltransferase activity"/>
    <property type="evidence" value="ECO:0007669"/>
    <property type="project" value="InterPro"/>
</dbReference>
<dbReference type="RefSeq" id="WP_160352448.1">
    <property type="nucleotide sequence ID" value="NZ_SDWJ01000001.1"/>
</dbReference>
<evidence type="ECO:0000256" key="4">
    <source>
        <dbReference type="ARBA" id="ARBA00022679"/>
    </source>
</evidence>
<dbReference type="EMBL" id="SDWJ01000001">
    <property type="protein sequence ID" value="MVZ96466.1"/>
    <property type="molecule type" value="Genomic_DNA"/>
</dbReference>
<evidence type="ECO:0000256" key="11">
    <source>
        <dbReference type="ARBA" id="ARBA00023136"/>
    </source>
</evidence>
<evidence type="ECO:0000256" key="8">
    <source>
        <dbReference type="ARBA" id="ARBA00022968"/>
    </source>
</evidence>
<reference evidence="15 16" key="1">
    <citation type="submission" date="2019-01" db="EMBL/GenBank/DDBJ databases">
        <title>Sphingorhabdus lacus sp.nov., isolated from an oligotrophic freshwater lake.</title>
        <authorList>
            <person name="Park M."/>
        </authorList>
    </citation>
    <scope>NUCLEOTIDE SEQUENCE [LARGE SCALE GENOMIC DNA]</scope>
    <source>
        <strain evidence="15 16">IMCC26285</strain>
    </source>
</reference>
<keyword evidence="4 15" id="KW-0808">Transferase</keyword>
<dbReference type="PANTHER" id="PTHR46025:SF3">
    <property type="entry name" value="XYLOSYLTRANSFERASE OXT"/>
    <property type="match status" value="1"/>
</dbReference>
<keyword evidence="16" id="KW-1185">Reference proteome</keyword>
<keyword evidence="6" id="KW-0479">Metal-binding</keyword>
<dbReference type="GO" id="GO:0050650">
    <property type="term" value="P:chondroitin sulfate proteoglycan biosynthetic process"/>
    <property type="evidence" value="ECO:0007669"/>
    <property type="project" value="TreeGrafter"/>
</dbReference>
<dbReference type="InterPro" id="IPR003406">
    <property type="entry name" value="Glyco_trans_14"/>
</dbReference>
<evidence type="ECO:0000256" key="2">
    <source>
        <dbReference type="ARBA" id="ARBA00004648"/>
    </source>
</evidence>
<sequence>MIAYFILVHRFPEQFKRMFRAIYVPGNQYLIHIDRTSGPEIQADITAFLKPYQGTAILESRPMLWGGYSLVDAELRGMAKLLKMSKSWTHYINLSGQDFPLKSQNYIRDYLRLNRGKQYIRNVDQHLVRPDTVNRISHYFIEALGRIFRTGIKHEPMTGVTPYIGTQWKVVTRSFCEFACNDARVKPFRTFYRRSLIADEAFFQTLIMNSGKHGEIINDDLRTIDWVPDGDIKLRPRTFVKSDAMRLTLSPDFFARKFDESEDADIFTLLEAHLLTPAASQFRNIANAGPLAPTPALAA</sequence>
<dbReference type="GO" id="GO:0016020">
    <property type="term" value="C:membrane"/>
    <property type="evidence" value="ECO:0007669"/>
    <property type="project" value="InterPro"/>
</dbReference>
<evidence type="ECO:0000256" key="3">
    <source>
        <dbReference type="ARBA" id="ARBA00022676"/>
    </source>
</evidence>
<comment type="caution">
    <text evidence="15">The sequence shown here is derived from an EMBL/GenBank/DDBJ whole genome shotgun (WGS) entry which is preliminary data.</text>
</comment>
<dbReference type="Pfam" id="PF02485">
    <property type="entry name" value="Branch"/>
    <property type="match status" value="1"/>
</dbReference>
<name>A0A6I4LWM2_9SPHN</name>
<comment type="subcellular location">
    <subcellularLocation>
        <location evidence="2">Endoplasmic reticulum membrane</location>
        <topology evidence="2">Single-pass type II membrane protein</topology>
    </subcellularLocation>
    <subcellularLocation>
        <location evidence="1">Golgi apparatus membrane</location>
        <topology evidence="1">Single-pass type II membrane protein</topology>
    </subcellularLocation>
</comment>
<dbReference type="GO" id="GO:0046872">
    <property type="term" value="F:metal ion binding"/>
    <property type="evidence" value="ECO:0007669"/>
    <property type="project" value="UniProtKB-KW"/>
</dbReference>
<dbReference type="GO" id="GO:0015012">
    <property type="term" value="P:heparan sulfate proteoglycan biosynthetic process"/>
    <property type="evidence" value="ECO:0007669"/>
    <property type="project" value="TreeGrafter"/>
</dbReference>
<keyword evidence="11" id="KW-0472">Membrane</keyword>
<dbReference type="OrthoDB" id="7943907at2"/>
<evidence type="ECO:0000256" key="9">
    <source>
        <dbReference type="ARBA" id="ARBA00022989"/>
    </source>
</evidence>
<keyword evidence="13" id="KW-0325">Glycoprotein</keyword>
<evidence type="ECO:0000256" key="5">
    <source>
        <dbReference type="ARBA" id="ARBA00022692"/>
    </source>
</evidence>
<keyword evidence="5" id="KW-0812">Transmembrane</keyword>
<evidence type="ECO:0000256" key="10">
    <source>
        <dbReference type="ARBA" id="ARBA00023034"/>
    </source>
</evidence>
<keyword evidence="8" id="KW-0735">Signal-anchor</keyword>
<evidence type="ECO:0000256" key="6">
    <source>
        <dbReference type="ARBA" id="ARBA00022723"/>
    </source>
</evidence>
<keyword evidence="9" id="KW-1133">Transmembrane helix</keyword>
<keyword evidence="3" id="KW-0328">Glycosyltransferase</keyword>
<evidence type="ECO:0000256" key="7">
    <source>
        <dbReference type="ARBA" id="ARBA00022824"/>
    </source>
</evidence>
<evidence type="ECO:0000256" key="14">
    <source>
        <dbReference type="ARBA" id="ARBA00042865"/>
    </source>
</evidence>
<gene>
    <name evidence="15" type="ORF">EUU23_01955</name>
</gene>
<keyword evidence="10" id="KW-0333">Golgi apparatus</keyword>
<keyword evidence="7" id="KW-0256">Endoplasmic reticulum</keyword>
<evidence type="ECO:0000256" key="12">
    <source>
        <dbReference type="ARBA" id="ARBA00023157"/>
    </source>
</evidence>
<accession>A0A6I4LWM2</accession>
<keyword evidence="12" id="KW-1015">Disulfide bond</keyword>
<dbReference type="AlphaFoldDB" id="A0A6I4LWM2"/>
<protein>
    <recommendedName>
        <fullName evidence="14">Peptide O-xylosyltransferase</fullName>
    </recommendedName>
</protein>
<organism evidence="15 16">
    <name type="scientific">Sphingorhabdus profundilacus</name>
    <dbReference type="NCBI Taxonomy" id="2509718"/>
    <lineage>
        <taxon>Bacteria</taxon>
        <taxon>Pseudomonadati</taxon>
        <taxon>Pseudomonadota</taxon>
        <taxon>Alphaproteobacteria</taxon>
        <taxon>Sphingomonadales</taxon>
        <taxon>Sphingomonadaceae</taxon>
        <taxon>Sphingorhabdus</taxon>
    </lineage>
</organism>
<evidence type="ECO:0000313" key="16">
    <source>
        <dbReference type="Proteomes" id="UP000471147"/>
    </source>
</evidence>
<proteinExistence type="predicted"/>
<evidence type="ECO:0000256" key="13">
    <source>
        <dbReference type="ARBA" id="ARBA00023180"/>
    </source>
</evidence>
<dbReference type="PANTHER" id="PTHR46025">
    <property type="entry name" value="XYLOSYLTRANSFERASE OXT"/>
    <property type="match status" value="1"/>
</dbReference>
<dbReference type="Proteomes" id="UP000471147">
    <property type="component" value="Unassembled WGS sequence"/>
</dbReference>
<evidence type="ECO:0000256" key="1">
    <source>
        <dbReference type="ARBA" id="ARBA00004323"/>
    </source>
</evidence>